<evidence type="ECO:0000256" key="1">
    <source>
        <dbReference type="ARBA" id="ARBA00009437"/>
    </source>
</evidence>
<dbReference type="EMBL" id="BMHV01000007">
    <property type="protein sequence ID" value="GGF60721.1"/>
    <property type="molecule type" value="Genomic_DNA"/>
</dbReference>
<reference evidence="6" key="2">
    <citation type="submission" date="2020-09" db="EMBL/GenBank/DDBJ databases">
        <authorList>
            <person name="Sun Q."/>
            <person name="Zhou Y."/>
        </authorList>
    </citation>
    <scope>NUCLEOTIDE SEQUENCE</scope>
    <source>
        <strain evidence="6">CGMCC 1.15254</strain>
    </source>
</reference>
<keyword evidence="2" id="KW-0805">Transcription regulation</keyword>
<dbReference type="SUPFAM" id="SSF46785">
    <property type="entry name" value="Winged helix' DNA-binding domain"/>
    <property type="match status" value="1"/>
</dbReference>
<dbReference type="PROSITE" id="PS50931">
    <property type="entry name" value="HTH_LYSR"/>
    <property type="match status" value="1"/>
</dbReference>
<dbReference type="FunFam" id="1.10.10.10:FF:000001">
    <property type="entry name" value="LysR family transcriptional regulator"/>
    <property type="match status" value="1"/>
</dbReference>
<dbReference type="AlphaFoldDB" id="A0A917BX26"/>
<dbReference type="Gene3D" id="1.10.10.10">
    <property type="entry name" value="Winged helix-like DNA-binding domain superfamily/Winged helix DNA-binding domain"/>
    <property type="match status" value="1"/>
</dbReference>
<dbReference type="PANTHER" id="PTHR30126">
    <property type="entry name" value="HTH-TYPE TRANSCRIPTIONAL REGULATOR"/>
    <property type="match status" value="1"/>
</dbReference>
<dbReference type="Pfam" id="PF03466">
    <property type="entry name" value="LysR_substrate"/>
    <property type="match status" value="1"/>
</dbReference>
<accession>A0A917BX26</accession>
<dbReference type="CDD" id="cd05466">
    <property type="entry name" value="PBP2_LTTR_substrate"/>
    <property type="match status" value="1"/>
</dbReference>
<reference evidence="6" key="1">
    <citation type="journal article" date="2014" name="Int. J. Syst. Evol. Microbiol.">
        <title>Complete genome sequence of Corynebacterium casei LMG S-19264T (=DSM 44701T), isolated from a smear-ripened cheese.</title>
        <authorList>
            <consortium name="US DOE Joint Genome Institute (JGI-PGF)"/>
            <person name="Walter F."/>
            <person name="Albersmeier A."/>
            <person name="Kalinowski J."/>
            <person name="Ruckert C."/>
        </authorList>
    </citation>
    <scope>NUCLEOTIDE SEQUENCE</scope>
    <source>
        <strain evidence="6">CGMCC 1.15254</strain>
    </source>
</reference>
<feature type="domain" description="HTH lysR-type" evidence="5">
    <location>
        <begin position="12"/>
        <end position="69"/>
    </location>
</feature>
<comment type="caution">
    <text evidence="6">The sequence shown here is derived from an EMBL/GenBank/DDBJ whole genome shotgun (WGS) entry which is preliminary data.</text>
</comment>
<evidence type="ECO:0000256" key="4">
    <source>
        <dbReference type="ARBA" id="ARBA00023163"/>
    </source>
</evidence>
<dbReference type="Pfam" id="PF00126">
    <property type="entry name" value="HTH_1"/>
    <property type="match status" value="1"/>
</dbReference>
<dbReference type="PANTHER" id="PTHR30126:SF98">
    <property type="entry name" value="HTH-TYPE TRANSCRIPTIONAL ACTIVATOR BAUR"/>
    <property type="match status" value="1"/>
</dbReference>
<evidence type="ECO:0000256" key="3">
    <source>
        <dbReference type="ARBA" id="ARBA00023125"/>
    </source>
</evidence>
<evidence type="ECO:0000256" key="2">
    <source>
        <dbReference type="ARBA" id="ARBA00023015"/>
    </source>
</evidence>
<dbReference type="InterPro" id="IPR005119">
    <property type="entry name" value="LysR_subst-bd"/>
</dbReference>
<evidence type="ECO:0000313" key="7">
    <source>
        <dbReference type="Proteomes" id="UP000632498"/>
    </source>
</evidence>
<dbReference type="RefSeq" id="WP_188663004.1">
    <property type="nucleotide sequence ID" value="NZ_BMHV01000007.1"/>
</dbReference>
<organism evidence="6 7">
    <name type="scientific">Terasakiella brassicae</name>
    <dbReference type="NCBI Taxonomy" id="1634917"/>
    <lineage>
        <taxon>Bacteria</taxon>
        <taxon>Pseudomonadati</taxon>
        <taxon>Pseudomonadota</taxon>
        <taxon>Alphaproteobacteria</taxon>
        <taxon>Rhodospirillales</taxon>
        <taxon>Terasakiellaceae</taxon>
        <taxon>Terasakiella</taxon>
    </lineage>
</organism>
<dbReference type="SUPFAM" id="SSF53850">
    <property type="entry name" value="Periplasmic binding protein-like II"/>
    <property type="match status" value="1"/>
</dbReference>
<evidence type="ECO:0000259" key="5">
    <source>
        <dbReference type="PROSITE" id="PS50931"/>
    </source>
</evidence>
<dbReference type="InterPro" id="IPR036390">
    <property type="entry name" value="WH_DNA-bd_sf"/>
</dbReference>
<keyword evidence="7" id="KW-1185">Reference proteome</keyword>
<keyword evidence="4" id="KW-0804">Transcription</keyword>
<dbReference type="GO" id="GO:0003700">
    <property type="term" value="F:DNA-binding transcription factor activity"/>
    <property type="evidence" value="ECO:0007669"/>
    <property type="project" value="InterPro"/>
</dbReference>
<dbReference type="InterPro" id="IPR000847">
    <property type="entry name" value="LysR_HTH_N"/>
</dbReference>
<name>A0A917BX26_9PROT</name>
<dbReference type="GO" id="GO:0000976">
    <property type="term" value="F:transcription cis-regulatory region binding"/>
    <property type="evidence" value="ECO:0007669"/>
    <property type="project" value="TreeGrafter"/>
</dbReference>
<dbReference type="Proteomes" id="UP000632498">
    <property type="component" value="Unassembled WGS sequence"/>
</dbReference>
<sequence>MKNKPIGPIGDHEIKQLKIFKTVAECEGFAAAEAKLNISRPSISNHIAALEARLNMKLCKRGRGGFSLTEEGAIVYEQTCQLLNQISKFRSAVNNLVGSPAGTLKIALTDSLATDQRCQLADIIRQFSAVAPSVKLHFDVEEMTEMENKILNNQIDIAIIPYHRKIYGIEYFHLFTDRHYLYCGEGHALFDLPEKEITREKLNQYDLVHAGLTPHMEVYKQFFDMKASAVSYFFEARIPLLLSGQYIGFLPEAYAQPYVESGQLKVIGKSIKSFPLGVAVISKVTAQPSLARDMFIDIIKKTHALNEQIPPY</sequence>
<proteinExistence type="inferred from homology"/>
<keyword evidence="3" id="KW-0238">DNA-binding</keyword>
<gene>
    <name evidence="6" type="ORF">GCM10011332_13140</name>
</gene>
<dbReference type="Gene3D" id="3.40.190.290">
    <property type="match status" value="1"/>
</dbReference>
<evidence type="ECO:0000313" key="6">
    <source>
        <dbReference type="EMBL" id="GGF60721.1"/>
    </source>
</evidence>
<dbReference type="InterPro" id="IPR036388">
    <property type="entry name" value="WH-like_DNA-bd_sf"/>
</dbReference>
<protein>
    <submittedName>
        <fullName evidence="6">LysR family transcriptional regulator</fullName>
    </submittedName>
</protein>
<comment type="similarity">
    <text evidence="1">Belongs to the LysR transcriptional regulatory family.</text>
</comment>